<dbReference type="Proteomes" id="UP001055811">
    <property type="component" value="Linkage Group LG04"/>
</dbReference>
<reference evidence="1 2" key="2">
    <citation type="journal article" date="2022" name="Mol. Ecol. Resour.">
        <title>The genomes of chicory, endive, great burdock and yacon provide insights into Asteraceae paleo-polyploidization history and plant inulin production.</title>
        <authorList>
            <person name="Fan W."/>
            <person name="Wang S."/>
            <person name="Wang H."/>
            <person name="Wang A."/>
            <person name="Jiang F."/>
            <person name="Liu H."/>
            <person name="Zhao H."/>
            <person name="Xu D."/>
            <person name="Zhang Y."/>
        </authorList>
    </citation>
    <scope>NUCLEOTIDE SEQUENCE [LARGE SCALE GENOMIC DNA]</scope>
    <source>
        <strain evidence="2">cv. Punajuju</strain>
        <tissue evidence="1">Leaves</tissue>
    </source>
</reference>
<evidence type="ECO:0000313" key="1">
    <source>
        <dbReference type="EMBL" id="KAI3750823.1"/>
    </source>
</evidence>
<dbReference type="EMBL" id="CM042012">
    <property type="protein sequence ID" value="KAI3750823.1"/>
    <property type="molecule type" value="Genomic_DNA"/>
</dbReference>
<accession>A0ACB9DWH3</accession>
<comment type="caution">
    <text evidence="1">The sequence shown here is derived from an EMBL/GenBank/DDBJ whole genome shotgun (WGS) entry which is preliminary data.</text>
</comment>
<sequence length="73" mass="7995">MFRDFLASLNSYPRVPDPTASTASASSLTPLCHNGRHIHHFLPPALRPRPSSILHSSPPPPPQRPPPALPIYL</sequence>
<protein>
    <submittedName>
        <fullName evidence="1">Uncharacterized protein</fullName>
    </submittedName>
</protein>
<organism evidence="1 2">
    <name type="scientific">Cichorium intybus</name>
    <name type="common">Chicory</name>
    <dbReference type="NCBI Taxonomy" id="13427"/>
    <lineage>
        <taxon>Eukaryota</taxon>
        <taxon>Viridiplantae</taxon>
        <taxon>Streptophyta</taxon>
        <taxon>Embryophyta</taxon>
        <taxon>Tracheophyta</taxon>
        <taxon>Spermatophyta</taxon>
        <taxon>Magnoliopsida</taxon>
        <taxon>eudicotyledons</taxon>
        <taxon>Gunneridae</taxon>
        <taxon>Pentapetalae</taxon>
        <taxon>asterids</taxon>
        <taxon>campanulids</taxon>
        <taxon>Asterales</taxon>
        <taxon>Asteraceae</taxon>
        <taxon>Cichorioideae</taxon>
        <taxon>Cichorieae</taxon>
        <taxon>Cichoriinae</taxon>
        <taxon>Cichorium</taxon>
    </lineage>
</organism>
<reference evidence="2" key="1">
    <citation type="journal article" date="2022" name="Mol. Ecol. Resour.">
        <title>The genomes of chicory, endive, great burdock and yacon provide insights into Asteraceae palaeo-polyploidization history and plant inulin production.</title>
        <authorList>
            <person name="Fan W."/>
            <person name="Wang S."/>
            <person name="Wang H."/>
            <person name="Wang A."/>
            <person name="Jiang F."/>
            <person name="Liu H."/>
            <person name="Zhao H."/>
            <person name="Xu D."/>
            <person name="Zhang Y."/>
        </authorList>
    </citation>
    <scope>NUCLEOTIDE SEQUENCE [LARGE SCALE GENOMIC DNA]</scope>
    <source>
        <strain evidence="2">cv. Punajuju</strain>
    </source>
</reference>
<gene>
    <name evidence="1" type="ORF">L2E82_21675</name>
</gene>
<evidence type="ECO:0000313" key="2">
    <source>
        <dbReference type="Proteomes" id="UP001055811"/>
    </source>
</evidence>
<name>A0ACB9DWH3_CICIN</name>
<proteinExistence type="predicted"/>
<keyword evidence="2" id="KW-1185">Reference proteome</keyword>